<evidence type="ECO:0000313" key="2">
    <source>
        <dbReference type="EMBL" id="EXL66680.1"/>
    </source>
</evidence>
<dbReference type="EMBL" id="JH659021">
    <property type="protein sequence ID" value="EXL66680.1"/>
    <property type="molecule type" value="Genomic_DNA"/>
</dbReference>
<reference evidence="2" key="2">
    <citation type="submission" date="2012-05" db="EMBL/GenBank/DDBJ databases">
        <title>The Genome Annotation of Fusarium oxysporum PHW808.</title>
        <authorList>
            <consortium name="The Broad Institute Genomics Platform"/>
            <person name="Ma L.-J."/>
            <person name="Corby-Kistler H."/>
            <person name="Broz K."/>
            <person name="Gale L.R."/>
            <person name="Jonkers W."/>
            <person name="O'Donnell K."/>
            <person name="Ploetz R."/>
            <person name="Steinberg C."/>
            <person name="Schwartz D.C."/>
            <person name="VanEtten H."/>
            <person name="Zhou S."/>
            <person name="Young S.K."/>
            <person name="Zeng Q."/>
            <person name="Gargeya S."/>
            <person name="Fitzgerald M."/>
            <person name="Abouelleil A."/>
            <person name="Alvarado L."/>
            <person name="Chapman S.B."/>
            <person name="Gainer-Dewar J."/>
            <person name="Goldberg J."/>
            <person name="Griggs A."/>
            <person name="Gujja S."/>
            <person name="Hansen M."/>
            <person name="Howarth C."/>
            <person name="Imamovic A."/>
            <person name="Ireland A."/>
            <person name="Larimer J."/>
            <person name="McCowan C."/>
            <person name="Murphy C."/>
            <person name="Pearson M."/>
            <person name="Poon T.W."/>
            <person name="Priest M."/>
            <person name="Roberts A."/>
            <person name="Saif S."/>
            <person name="Shea T."/>
            <person name="Sykes S."/>
            <person name="Wortman J."/>
            <person name="Nusbaum C."/>
            <person name="Birren B."/>
        </authorList>
    </citation>
    <scope>NUCLEOTIDE SEQUENCE</scope>
    <source>
        <strain evidence="2">54008</strain>
    </source>
</reference>
<dbReference type="Proteomes" id="UP000030676">
    <property type="component" value="Unassembled WGS sequence"/>
</dbReference>
<keyword evidence="1" id="KW-0812">Transmembrane</keyword>
<protein>
    <submittedName>
        <fullName evidence="2">Uncharacterized protein</fullName>
    </submittedName>
</protein>
<sequence>MDKPRDIYESDPYFYTSHIGWITGNTYVIYAPLLLSIPTVVFGGYIRLLKRAGSDP</sequence>
<feature type="transmembrane region" description="Helical" evidence="1">
    <location>
        <begin position="27"/>
        <end position="46"/>
    </location>
</feature>
<proteinExistence type="predicted"/>
<keyword evidence="1" id="KW-0472">Membrane</keyword>
<dbReference type="Gene3D" id="3.40.50.12780">
    <property type="entry name" value="N-terminal domain of ligase-like"/>
    <property type="match status" value="1"/>
</dbReference>
<dbReference type="AlphaFoldDB" id="X0H3T4"/>
<organism evidence="2">
    <name type="scientific">Fusarium oxysporum f. sp. conglutinans race 2 54008</name>
    <dbReference type="NCBI Taxonomy" id="1089457"/>
    <lineage>
        <taxon>Eukaryota</taxon>
        <taxon>Fungi</taxon>
        <taxon>Dikarya</taxon>
        <taxon>Ascomycota</taxon>
        <taxon>Pezizomycotina</taxon>
        <taxon>Sordariomycetes</taxon>
        <taxon>Hypocreomycetidae</taxon>
        <taxon>Hypocreales</taxon>
        <taxon>Nectriaceae</taxon>
        <taxon>Fusarium</taxon>
        <taxon>Fusarium oxysporum species complex</taxon>
    </lineage>
</organism>
<reference evidence="2" key="1">
    <citation type="submission" date="2011-11" db="EMBL/GenBank/DDBJ databases">
        <title>The Genome Sequence of Fusarium oxysporum PHW808.</title>
        <authorList>
            <consortium name="The Broad Institute Genome Sequencing Platform"/>
            <person name="Ma L.-J."/>
            <person name="Gale L.R."/>
            <person name="Schwartz D.C."/>
            <person name="Zhou S."/>
            <person name="Corby-Kistler H."/>
            <person name="Young S.K."/>
            <person name="Zeng Q."/>
            <person name="Gargeya S."/>
            <person name="Fitzgerald M."/>
            <person name="Haas B."/>
            <person name="Abouelleil A."/>
            <person name="Alvarado L."/>
            <person name="Arachchi H.M."/>
            <person name="Berlin A."/>
            <person name="Brown A."/>
            <person name="Chapman S.B."/>
            <person name="Chen Z."/>
            <person name="Dunbar C."/>
            <person name="Freedman E."/>
            <person name="Gearin G."/>
            <person name="Goldberg J."/>
            <person name="Griggs A."/>
            <person name="Gujja S."/>
            <person name="Heiman D."/>
            <person name="Howarth C."/>
            <person name="Larson L."/>
            <person name="Lui A."/>
            <person name="MacDonald P.J.P."/>
            <person name="Montmayeur A."/>
            <person name="Murphy C."/>
            <person name="Neiman D."/>
            <person name="Pearson M."/>
            <person name="Priest M."/>
            <person name="Roberts A."/>
            <person name="Saif S."/>
            <person name="Shea T."/>
            <person name="Shenoy N."/>
            <person name="Sisk P."/>
            <person name="Stolte C."/>
            <person name="Sykes S."/>
            <person name="Wortman J."/>
            <person name="Nusbaum C."/>
            <person name="Birren B."/>
        </authorList>
    </citation>
    <scope>NUCLEOTIDE SEQUENCE [LARGE SCALE GENOMIC DNA]</scope>
    <source>
        <strain evidence="2">54008</strain>
    </source>
</reference>
<dbReference type="HOGENOM" id="CLU_3014210_0_0_1"/>
<keyword evidence="1" id="KW-1133">Transmembrane helix</keyword>
<accession>X0H3T4</accession>
<dbReference type="InterPro" id="IPR042099">
    <property type="entry name" value="ANL_N_sf"/>
</dbReference>
<evidence type="ECO:0000256" key="1">
    <source>
        <dbReference type="SAM" id="Phobius"/>
    </source>
</evidence>
<name>X0H3T4_FUSOX</name>
<gene>
    <name evidence="2" type="ORF">FOPG_17169</name>
</gene>